<keyword evidence="4" id="KW-1185">Reference proteome</keyword>
<dbReference type="Ensembl" id="ENSPSIT00000007779.1">
    <property type="protein sequence ID" value="ENSPSIP00000007738.1"/>
    <property type="gene ID" value="ENSPSIG00000007121.1"/>
</dbReference>
<keyword evidence="1" id="KW-0808">Transferase</keyword>
<comment type="similarity">
    <text evidence="1">Belongs to the sulfotransferase 1 family.</text>
</comment>
<sequence length="131" mass="14964">MSVCLPQPEGENMITARKRFIERLDQAMANAEKRAPADLLWSYKGVLYPAIHCSVETFQALESFEARSDDVLLVGYPKTGTNWLIHILRDLVTRSTKKNEEMSNSMKQDEEIAEFTYLEFGDPGKFQVGMK</sequence>
<dbReference type="SUPFAM" id="SSF52540">
    <property type="entry name" value="P-loop containing nucleoside triphosphate hydrolases"/>
    <property type="match status" value="1"/>
</dbReference>
<reference evidence="3" key="4">
    <citation type="submission" date="2025-09" db="UniProtKB">
        <authorList>
            <consortium name="Ensembl"/>
        </authorList>
    </citation>
    <scope>IDENTIFICATION</scope>
</reference>
<evidence type="ECO:0000259" key="2">
    <source>
        <dbReference type="Pfam" id="PF00685"/>
    </source>
</evidence>
<feature type="domain" description="Sulfotransferase" evidence="2">
    <location>
        <begin position="69"/>
        <end position="106"/>
    </location>
</feature>
<dbReference type="EMBL" id="AGCU01078346">
    <property type="status" value="NOT_ANNOTATED_CDS"/>
    <property type="molecule type" value="Genomic_DNA"/>
</dbReference>
<reference evidence="3" key="3">
    <citation type="submission" date="2025-08" db="UniProtKB">
        <authorList>
            <consortium name="Ensembl"/>
        </authorList>
    </citation>
    <scope>IDENTIFICATION</scope>
</reference>
<dbReference type="AlphaFoldDB" id="K7FI78"/>
<dbReference type="HOGENOM" id="CLU_1926930_0_0_1"/>
<evidence type="ECO:0000313" key="4">
    <source>
        <dbReference type="Proteomes" id="UP000007267"/>
    </source>
</evidence>
<dbReference type="EC" id="2.8.2.-" evidence="1"/>
<protein>
    <recommendedName>
        <fullName evidence="1">Sulfotransferase</fullName>
        <ecNumber evidence="1">2.8.2.-</ecNumber>
    </recommendedName>
</protein>
<organism evidence="3 4">
    <name type="scientific">Pelodiscus sinensis</name>
    <name type="common">Chinese softshell turtle</name>
    <name type="synonym">Trionyx sinensis</name>
    <dbReference type="NCBI Taxonomy" id="13735"/>
    <lineage>
        <taxon>Eukaryota</taxon>
        <taxon>Metazoa</taxon>
        <taxon>Chordata</taxon>
        <taxon>Craniata</taxon>
        <taxon>Vertebrata</taxon>
        <taxon>Euteleostomi</taxon>
        <taxon>Archelosauria</taxon>
        <taxon>Testudinata</taxon>
        <taxon>Testudines</taxon>
        <taxon>Cryptodira</taxon>
        <taxon>Trionychia</taxon>
        <taxon>Trionychidae</taxon>
        <taxon>Pelodiscus</taxon>
    </lineage>
</organism>
<accession>K7FI78</accession>
<dbReference type="GO" id="GO:0008146">
    <property type="term" value="F:sulfotransferase activity"/>
    <property type="evidence" value="ECO:0007669"/>
    <property type="project" value="InterPro"/>
</dbReference>
<reference evidence="4" key="2">
    <citation type="journal article" date="2013" name="Nat. Genet.">
        <title>The draft genomes of soft-shell turtle and green sea turtle yield insights into the development and evolution of the turtle-specific body plan.</title>
        <authorList>
            <person name="Wang Z."/>
            <person name="Pascual-Anaya J."/>
            <person name="Zadissa A."/>
            <person name="Li W."/>
            <person name="Niimura Y."/>
            <person name="Huang Z."/>
            <person name="Li C."/>
            <person name="White S."/>
            <person name="Xiong Z."/>
            <person name="Fang D."/>
            <person name="Wang B."/>
            <person name="Ming Y."/>
            <person name="Chen Y."/>
            <person name="Zheng Y."/>
            <person name="Kuraku S."/>
            <person name="Pignatelli M."/>
            <person name="Herrero J."/>
            <person name="Beal K."/>
            <person name="Nozawa M."/>
            <person name="Li Q."/>
            <person name="Wang J."/>
            <person name="Zhang H."/>
            <person name="Yu L."/>
            <person name="Shigenobu S."/>
            <person name="Wang J."/>
            <person name="Liu J."/>
            <person name="Flicek P."/>
            <person name="Searle S."/>
            <person name="Wang J."/>
            <person name="Kuratani S."/>
            <person name="Yin Y."/>
            <person name="Aken B."/>
            <person name="Zhang G."/>
            <person name="Irie N."/>
        </authorList>
    </citation>
    <scope>NUCLEOTIDE SEQUENCE [LARGE SCALE GENOMIC DNA]</scope>
    <source>
        <strain evidence="4">Daiwa-1</strain>
    </source>
</reference>
<dbReference type="Pfam" id="PF00685">
    <property type="entry name" value="Sulfotransfer_1"/>
    <property type="match status" value="1"/>
</dbReference>
<evidence type="ECO:0000256" key="1">
    <source>
        <dbReference type="RuleBase" id="RU361155"/>
    </source>
</evidence>
<dbReference type="EMBL" id="AGCU01078347">
    <property type="status" value="NOT_ANNOTATED_CDS"/>
    <property type="molecule type" value="Genomic_DNA"/>
</dbReference>
<reference evidence="4" key="1">
    <citation type="submission" date="2011-10" db="EMBL/GenBank/DDBJ databases">
        <authorList>
            <consortium name="Soft-shell Turtle Genome Consortium"/>
        </authorList>
    </citation>
    <scope>NUCLEOTIDE SEQUENCE [LARGE SCALE GENOMIC DNA]</scope>
    <source>
        <strain evidence="4">Daiwa-1</strain>
    </source>
</reference>
<dbReference type="Gene3D" id="3.40.50.300">
    <property type="entry name" value="P-loop containing nucleotide triphosphate hydrolases"/>
    <property type="match status" value="1"/>
</dbReference>
<dbReference type="GeneTree" id="ENSGT00940000165210"/>
<dbReference type="InterPro" id="IPR027417">
    <property type="entry name" value="P-loop_NTPase"/>
</dbReference>
<proteinExistence type="inferred from homology"/>
<dbReference type="Proteomes" id="UP000007267">
    <property type="component" value="Unassembled WGS sequence"/>
</dbReference>
<dbReference type="eggNOG" id="KOG1584">
    <property type="taxonomic scope" value="Eukaryota"/>
</dbReference>
<dbReference type="InterPro" id="IPR000863">
    <property type="entry name" value="Sulfotransferase_dom"/>
</dbReference>
<evidence type="ECO:0000313" key="3">
    <source>
        <dbReference type="Ensembl" id="ENSPSIP00000007738.1"/>
    </source>
</evidence>
<name>K7FI78_PELSI</name>